<gene>
    <name evidence="5" type="ORF">SAMN05421642_102393</name>
</gene>
<keyword evidence="6" id="KW-1185">Reference proteome</keyword>
<dbReference type="PANTHER" id="PTHR21599">
    <property type="entry name" value="GLYCERATE KINASE"/>
    <property type="match status" value="1"/>
</dbReference>
<sequence>MTKSYVVVTAPDSFKGTCTAAEAAAAMAAGVRDVLGSAATVIECPLADGGEGTLDALAAGLNAEIREVDTVDAIGRPRTARVAVSGDGTTGVIEAAEANGLPHVSDVELQPMRADSFGVGILARKLMDEGVTDILLCIGGSASNDGGTGFVRALGVKFLDADCSEVAYGAQGLSDIRSVDLTGLHEHATDVRFRVALDVDNPLLGSRGAAAVFGPQKGASPDHVQRIDSGLSNLASVLADATGIDATALPGAGAAGGMPASLSTVLTTEFLPGSQLVLGAVGFHELVENADLVLTGEGSFDSQSLNGKVVAGVASAVPSGCPVVVLAGRVLLDPKQGLDAGVTAAFSIASGPSTLDEMSGHTTELIRASASHIASLYGTFSRTVR</sequence>
<evidence type="ECO:0000313" key="6">
    <source>
        <dbReference type="Proteomes" id="UP000198327"/>
    </source>
</evidence>
<evidence type="ECO:0000256" key="4">
    <source>
        <dbReference type="PIRNR" id="PIRNR006078"/>
    </source>
</evidence>
<dbReference type="Gene3D" id="3.90.1510.10">
    <property type="entry name" value="Glycerate kinase, domain 2"/>
    <property type="match status" value="1"/>
</dbReference>
<dbReference type="Gene3D" id="3.40.50.10350">
    <property type="entry name" value="Glycerate kinase, domain 1"/>
    <property type="match status" value="1"/>
</dbReference>
<dbReference type="InterPro" id="IPR018197">
    <property type="entry name" value="Glycerate_kinase_RE-like"/>
</dbReference>
<dbReference type="GO" id="GO:0031388">
    <property type="term" value="P:organic acid phosphorylation"/>
    <property type="evidence" value="ECO:0007669"/>
    <property type="project" value="UniProtKB-UniRule"/>
</dbReference>
<proteinExistence type="inferred from homology"/>
<dbReference type="GO" id="GO:0008887">
    <property type="term" value="F:glycerate kinase activity"/>
    <property type="evidence" value="ECO:0007669"/>
    <property type="project" value="UniProtKB-UniRule"/>
</dbReference>
<evidence type="ECO:0000313" key="5">
    <source>
        <dbReference type="EMBL" id="SNS44158.1"/>
    </source>
</evidence>
<dbReference type="InterPro" id="IPR004381">
    <property type="entry name" value="Glycerate_kinase"/>
</dbReference>
<evidence type="ECO:0000256" key="2">
    <source>
        <dbReference type="ARBA" id="ARBA00022679"/>
    </source>
</evidence>
<comment type="similarity">
    <text evidence="1 4">Belongs to the glycerate kinase type-1 family.</text>
</comment>
<keyword evidence="3 4" id="KW-0418">Kinase</keyword>
<dbReference type="Pfam" id="PF02595">
    <property type="entry name" value="Gly_kinase"/>
    <property type="match status" value="1"/>
</dbReference>
<dbReference type="OrthoDB" id="9774290at2"/>
<keyword evidence="2 4" id="KW-0808">Transferase</keyword>
<evidence type="ECO:0000256" key="1">
    <source>
        <dbReference type="ARBA" id="ARBA00006284"/>
    </source>
</evidence>
<dbReference type="PIRSF" id="PIRSF006078">
    <property type="entry name" value="GlxK"/>
    <property type="match status" value="1"/>
</dbReference>
<dbReference type="EMBL" id="FZOW01000002">
    <property type="protein sequence ID" value="SNS44158.1"/>
    <property type="molecule type" value="Genomic_DNA"/>
</dbReference>
<dbReference type="STRING" id="398843.A3K89_03165"/>
<protein>
    <submittedName>
        <fullName evidence="5">Glycerate kinase</fullName>
    </submittedName>
</protein>
<dbReference type="PANTHER" id="PTHR21599:SF0">
    <property type="entry name" value="GLYCERATE KINASE"/>
    <property type="match status" value="1"/>
</dbReference>
<evidence type="ECO:0000256" key="3">
    <source>
        <dbReference type="ARBA" id="ARBA00022777"/>
    </source>
</evidence>
<dbReference type="SUPFAM" id="SSF110738">
    <property type="entry name" value="Glycerate kinase I"/>
    <property type="match status" value="1"/>
</dbReference>
<dbReference type="NCBIfam" id="TIGR00045">
    <property type="entry name" value="glycerate kinase"/>
    <property type="match status" value="1"/>
</dbReference>
<dbReference type="AlphaFoldDB" id="A0A239EIQ9"/>
<name>A0A239EIQ9_9NOCA</name>
<dbReference type="Proteomes" id="UP000198327">
    <property type="component" value="Unassembled WGS sequence"/>
</dbReference>
<reference evidence="6" key="1">
    <citation type="submission" date="2017-06" db="EMBL/GenBank/DDBJ databases">
        <authorList>
            <person name="Varghese N."/>
            <person name="Submissions S."/>
        </authorList>
    </citation>
    <scope>NUCLEOTIDE SEQUENCE [LARGE SCALE GENOMIC DNA]</scope>
    <source>
        <strain evidence="6">JCM 23211</strain>
    </source>
</reference>
<dbReference type="InterPro" id="IPR036129">
    <property type="entry name" value="Glycerate_kinase_sf"/>
</dbReference>
<organism evidence="5 6">
    <name type="scientific">Rhodococcoides kyotonense</name>
    <dbReference type="NCBI Taxonomy" id="398843"/>
    <lineage>
        <taxon>Bacteria</taxon>
        <taxon>Bacillati</taxon>
        <taxon>Actinomycetota</taxon>
        <taxon>Actinomycetes</taxon>
        <taxon>Mycobacteriales</taxon>
        <taxon>Nocardiaceae</taxon>
        <taxon>Rhodococcoides</taxon>
    </lineage>
</organism>
<dbReference type="InterPro" id="IPR018193">
    <property type="entry name" value="Glyc_kinase_flavodox-like_fold"/>
</dbReference>
<accession>A0A239EIQ9</accession>
<dbReference type="RefSeq" id="WP_089243554.1">
    <property type="nucleotide sequence ID" value="NZ_FZOW01000002.1"/>
</dbReference>